<dbReference type="PANTHER" id="PTHR43179">
    <property type="entry name" value="RHAMNOSYLTRANSFERASE WBBL"/>
    <property type="match status" value="1"/>
</dbReference>
<feature type="domain" description="Galactosyltransferase C-terminal" evidence="6">
    <location>
        <begin position="199"/>
        <end position="240"/>
    </location>
</feature>
<sequence length="460" mass="50299">MTPRPVRLNDGRSLVPDNRWDLTVDPVETPSVSVVIPYYQQPHQLSLVLEALTAQTYPSTQMDVVIADDGSAEPPPVDRWTSRLDISVVRQDDEGFRAAAARNLGADASRGSILCFLDADTVPGPDYVRQAVRLPASIPDAVVVGRRKHENLAAVEADSLESWMVEVSARADTNDGEPQWLIEGYERTENLLRPGWDGYKFILSAVLTCSRELFDSVGGFDPSFVRYGGEDWEFANRAFMMGAVFVHEPAALAWHDGPDWAEREVADRTSEKNAEALALAPLITDPAARTSGVHHEIPDTVVLMSTLGQTPASLLATVASVLRGSDCGVWLIGDDAPAHHAALGIWDCRVRAGFPDDEVLSRCRFVVEMSGRVLFSDESLSRLAGELGPGKAGEVVVDFARSDTAALTMSTSRAVHRSRRWFARAGVDERDLRHALFGVRHVSCSEAALTVADSEPWLSW</sequence>
<evidence type="ECO:0000256" key="4">
    <source>
        <dbReference type="ARBA" id="ARBA00022679"/>
    </source>
</evidence>
<dbReference type="Pfam" id="PF02709">
    <property type="entry name" value="Glyco_transf_7C"/>
    <property type="match status" value="1"/>
</dbReference>
<feature type="domain" description="Glycosyltransferase 2-like" evidence="5">
    <location>
        <begin position="33"/>
        <end position="152"/>
    </location>
</feature>
<dbReference type="GO" id="GO:0016757">
    <property type="term" value="F:glycosyltransferase activity"/>
    <property type="evidence" value="ECO:0007669"/>
    <property type="project" value="UniProtKB-KW"/>
</dbReference>
<dbReference type="InterPro" id="IPR001173">
    <property type="entry name" value="Glyco_trans_2-like"/>
</dbReference>
<dbReference type="Proteomes" id="UP001432000">
    <property type="component" value="Chromosome"/>
</dbReference>
<evidence type="ECO:0000256" key="2">
    <source>
        <dbReference type="ARBA" id="ARBA00006739"/>
    </source>
</evidence>
<dbReference type="RefSeq" id="WP_338885953.1">
    <property type="nucleotide sequence ID" value="NZ_CP147846.1"/>
</dbReference>
<reference evidence="7 8" key="1">
    <citation type="submission" date="2024-03" db="EMBL/GenBank/DDBJ databases">
        <title>Natural products discovery in diverse microorganisms through a two-stage MS feature dereplication strategy.</title>
        <authorList>
            <person name="Zhang R."/>
        </authorList>
    </citation>
    <scope>NUCLEOTIDE SEQUENCE [LARGE SCALE GENOMIC DNA]</scope>
    <source>
        <strain evidence="7 8">18930</strain>
    </source>
</reference>
<dbReference type="Gene3D" id="3.90.550.10">
    <property type="entry name" value="Spore Coat Polysaccharide Biosynthesis Protein SpsA, Chain A"/>
    <property type="match status" value="1"/>
</dbReference>
<keyword evidence="3 7" id="KW-0328">Glycosyltransferase</keyword>
<accession>A0ABZ2PD03</accession>
<dbReference type="Pfam" id="PF00535">
    <property type="entry name" value="Glycos_transf_2"/>
    <property type="match status" value="1"/>
</dbReference>
<comment type="pathway">
    <text evidence="1">Cell wall biogenesis; cell wall polysaccharide biosynthesis.</text>
</comment>
<gene>
    <name evidence="7" type="ORF">WDS16_14475</name>
</gene>
<dbReference type="EMBL" id="CP147846">
    <property type="protein sequence ID" value="WXG66507.1"/>
    <property type="molecule type" value="Genomic_DNA"/>
</dbReference>
<comment type="similarity">
    <text evidence="2">Belongs to the glycosyltransferase 2 family.</text>
</comment>
<dbReference type="SUPFAM" id="SSF53448">
    <property type="entry name" value="Nucleotide-diphospho-sugar transferases"/>
    <property type="match status" value="1"/>
</dbReference>
<dbReference type="InterPro" id="IPR029044">
    <property type="entry name" value="Nucleotide-diphossugar_trans"/>
</dbReference>
<proteinExistence type="inferred from homology"/>
<keyword evidence="8" id="KW-1185">Reference proteome</keyword>
<evidence type="ECO:0000256" key="1">
    <source>
        <dbReference type="ARBA" id="ARBA00004776"/>
    </source>
</evidence>
<dbReference type="PANTHER" id="PTHR43179:SF12">
    <property type="entry name" value="GALACTOFURANOSYLTRANSFERASE GLFT2"/>
    <property type="match status" value="1"/>
</dbReference>
<evidence type="ECO:0000313" key="8">
    <source>
        <dbReference type="Proteomes" id="UP001432000"/>
    </source>
</evidence>
<dbReference type="EC" id="2.4.-.-" evidence="7"/>
<evidence type="ECO:0000259" key="6">
    <source>
        <dbReference type="Pfam" id="PF02709"/>
    </source>
</evidence>
<protein>
    <submittedName>
        <fullName evidence="7">Glycosyltransferase</fullName>
        <ecNumber evidence="7">2.4.-.-</ecNumber>
    </submittedName>
</protein>
<organism evidence="7 8">
    <name type="scientific">Rhodococcus sovatensis</name>
    <dbReference type="NCBI Taxonomy" id="1805840"/>
    <lineage>
        <taxon>Bacteria</taxon>
        <taxon>Bacillati</taxon>
        <taxon>Actinomycetota</taxon>
        <taxon>Actinomycetes</taxon>
        <taxon>Mycobacteriales</taxon>
        <taxon>Nocardiaceae</taxon>
        <taxon>Rhodococcus</taxon>
    </lineage>
</organism>
<name>A0ABZ2PD03_9NOCA</name>
<evidence type="ECO:0000259" key="5">
    <source>
        <dbReference type="Pfam" id="PF00535"/>
    </source>
</evidence>
<evidence type="ECO:0000313" key="7">
    <source>
        <dbReference type="EMBL" id="WXG66507.1"/>
    </source>
</evidence>
<keyword evidence="4 7" id="KW-0808">Transferase</keyword>
<dbReference type="InterPro" id="IPR027791">
    <property type="entry name" value="Galactosyl_T_C"/>
</dbReference>
<evidence type="ECO:0000256" key="3">
    <source>
        <dbReference type="ARBA" id="ARBA00022676"/>
    </source>
</evidence>